<proteinExistence type="inferred from homology"/>
<evidence type="ECO:0000256" key="6">
    <source>
        <dbReference type="PROSITE-ProRule" id="PRU00282"/>
    </source>
</evidence>
<dbReference type="PANTHER" id="PTHR46982:SF1">
    <property type="entry name" value="CITRATE_OXOGLUTARATE CARRIER PROTEIN"/>
    <property type="match status" value="1"/>
</dbReference>
<keyword evidence="9" id="KW-1185">Reference proteome</keyword>
<dbReference type="GO" id="GO:0005371">
    <property type="term" value="F:tricarboxylate secondary active transmembrane transporter activity"/>
    <property type="evidence" value="ECO:0007669"/>
    <property type="project" value="TreeGrafter"/>
</dbReference>
<dbReference type="EMBL" id="FJOG01000002">
    <property type="protein sequence ID" value="CZR52337.1"/>
    <property type="molecule type" value="Genomic_DNA"/>
</dbReference>
<protein>
    <submittedName>
        <fullName evidence="8">Related to YHM2-Protein of the mitochondrial carrier family (MCF)</fullName>
    </submittedName>
</protein>
<dbReference type="InterPro" id="IPR018108">
    <property type="entry name" value="MCP_transmembrane"/>
</dbReference>
<dbReference type="GO" id="GO:0016020">
    <property type="term" value="C:membrane"/>
    <property type="evidence" value="ECO:0007669"/>
    <property type="project" value="UniProtKB-SubCell"/>
</dbReference>
<dbReference type="InterPro" id="IPR023395">
    <property type="entry name" value="MCP_dom_sf"/>
</dbReference>
<accession>A0A1L7WHU4</accession>
<dbReference type="STRING" id="576137.A0A1L7WHU4"/>
<dbReference type="Gene3D" id="1.50.40.10">
    <property type="entry name" value="Mitochondrial carrier domain"/>
    <property type="match status" value="1"/>
</dbReference>
<reference evidence="8 9" key="1">
    <citation type="submission" date="2016-03" db="EMBL/GenBank/DDBJ databases">
        <authorList>
            <person name="Ploux O."/>
        </authorList>
    </citation>
    <scope>NUCLEOTIDE SEQUENCE [LARGE SCALE GENOMIC DNA]</scope>
    <source>
        <strain evidence="8 9">UAMH 11012</strain>
    </source>
</reference>
<dbReference type="AlphaFoldDB" id="A0A1L7WHU4"/>
<dbReference type="InterPro" id="IPR053017">
    <property type="entry name" value="Mito_Cit/Oxoglu_Carrier"/>
</dbReference>
<organism evidence="8 9">
    <name type="scientific">Phialocephala subalpina</name>
    <dbReference type="NCBI Taxonomy" id="576137"/>
    <lineage>
        <taxon>Eukaryota</taxon>
        <taxon>Fungi</taxon>
        <taxon>Dikarya</taxon>
        <taxon>Ascomycota</taxon>
        <taxon>Pezizomycotina</taxon>
        <taxon>Leotiomycetes</taxon>
        <taxon>Helotiales</taxon>
        <taxon>Mollisiaceae</taxon>
        <taxon>Phialocephala</taxon>
        <taxon>Phialocephala fortinii species complex</taxon>
    </lineage>
</organism>
<name>A0A1L7WHU4_9HELO</name>
<sequence>MSTAKSTMSLDTANLALPKKKNLSWSNIAVGAGMNVFQVTTLGQPMEVTKTYVAANRNASLSEAIRVTWSRGGWRAFYQGLIPWAWLEATTKGAILVFSSSEIQYYSMKTFHVSPTIAATLGGIGGGAAQAYLTMGMTTCMKTVEVTRSKLANSGGYVPGTMETFFNILRTQGIRGVNKGVNAVALRQITGWASRMGIAKFTEGQIRKLGHIPASEKLSASQKIAASIVGGTLSCWNQPFEVIRVEMQSMTKTAQHIVKPTMISTTRRIYQEDGLKGFTRGVLPRIGVASWATVVMVAFGDMVKTKLNVAKA</sequence>
<dbReference type="GO" id="GO:0015742">
    <property type="term" value="P:alpha-ketoglutarate transport"/>
    <property type="evidence" value="ECO:0007669"/>
    <property type="project" value="TreeGrafter"/>
</dbReference>
<gene>
    <name evidence="8" type="ORF">PAC_02214</name>
</gene>
<evidence type="ECO:0000256" key="7">
    <source>
        <dbReference type="RuleBase" id="RU000488"/>
    </source>
</evidence>
<keyword evidence="4" id="KW-1133">Transmembrane helix</keyword>
<dbReference type="OrthoDB" id="10253709at2759"/>
<dbReference type="PANTHER" id="PTHR46982">
    <property type="entry name" value="CITRATE/OXOGLUTARATE CARRIER PROTEIN"/>
    <property type="match status" value="1"/>
</dbReference>
<keyword evidence="3" id="KW-0496">Mitochondrion</keyword>
<evidence type="ECO:0000313" key="9">
    <source>
        <dbReference type="Proteomes" id="UP000184330"/>
    </source>
</evidence>
<dbReference type="PROSITE" id="PS50920">
    <property type="entry name" value="SOLCAR"/>
    <property type="match status" value="2"/>
</dbReference>
<evidence type="ECO:0000256" key="4">
    <source>
        <dbReference type="ARBA" id="ARBA00022989"/>
    </source>
</evidence>
<evidence type="ECO:0000313" key="8">
    <source>
        <dbReference type="EMBL" id="CZR52337.1"/>
    </source>
</evidence>
<feature type="repeat" description="Solcar" evidence="6">
    <location>
        <begin position="117"/>
        <end position="205"/>
    </location>
</feature>
<evidence type="ECO:0000256" key="1">
    <source>
        <dbReference type="ARBA" id="ARBA00004141"/>
    </source>
</evidence>
<evidence type="ECO:0000256" key="3">
    <source>
        <dbReference type="ARBA" id="ARBA00022792"/>
    </source>
</evidence>
<feature type="repeat" description="Solcar" evidence="6">
    <location>
        <begin position="217"/>
        <end position="306"/>
    </location>
</feature>
<dbReference type="Pfam" id="PF00153">
    <property type="entry name" value="Mito_carr"/>
    <property type="match status" value="2"/>
</dbReference>
<evidence type="ECO:0000256" key="2">
    <source>
        <dbReference type="ARBA" id="ARBA00022692"/>
    </source>
</evidence>
<dbReference type="GO" id="GO:0006843">
    <property type="term" value="P:mitochondrial citrate transmembrane transport"/>
    <property type="evidence" value="ECO:0007669"/>
    <property type="project" value="TreeGrafter"/>
</dbReference>
<dbReference type="GO" id="GO:0005739">
    <property type="term" value="C:mitochondrion"/>
    <property type="evidence" value="ECO:0007669"/>
    <property type="project" value="TreeGrafter"/>
</dbReference>
<evidence type="ECO:0000256" key="5">
    <source>
        <dbReference type="ARBA" id="ARBA00023136"/>
    </source>
</evidence>
<dbReference type="Proteomes" id="UP000184330">
    <property type="component" value="Unassembled WGS sequence"/>
</dbReference>
<dbReference type="FunFam" id="1.50.40.10:FF:000078">
    <property type="entry name" value="Mitochondrial DNA replication protein YHM2"/>
    <property type="match status" value="1"/>
</dbReference>
<keyword evidence="2 6" id="KW-0812">Transmembrane</keyword>
<keyword evidence="3" id="KW-0999">Mitochondrion inner membrane</keyword>
<dbReference type="SUPFAM" id="SSF103506">
    <property type="entry name" value="Mitochondrial carrier"/>
    <property type="match status" value="1"/>
</dbReference>
<comment type="similarity">
    <text evidence="7">Belongs to the mitochondrial carrier (TC 2.A.29) family.</text>
</comment>
<comment type="subcellular location">
    <subcellularLocation>
        <location evidence="1">Membrane</location>
        <topology evidence="1">Multi-pass membrane protein</topology>
    </subcellularLocation>
</comment>
<keyword evidence="5 6" id="KW-0472">Membrane</keyword>
<keyword evidence="7" id="KW-0813">Transport</keyword>